<protein>
    <submittedName>
        <fullName evidence="6">CheY-like chemotaxis protein</fullName>
    </submittedName>
</protein>
<dbReference type="PANTHER" id="PTHR44591">
    <property type="entry name" value="STRESS RESPONSE REGULATOR PROTEIN 1"/>
    <property type="match status" value="1"/>
</dbReference>
<evidence type="ECO:0000256" key="4">
    <source>
        <dbReference type="PROSITE-ProRule" id="PRU00169"/>
    </source>
</evidence>
<evidence type="ECO:0000313" key="7">
    <source>
        <dbReference type="Proteomes" id="UP001237448"/>
    </source>
</evidence>
<dbReference type="RefSeq" id="WP_307435565.1">
    <property type="nucleotide sequence ID" value="NZ_JAUSVK010000001.1"/>
</dbReference>
<proteinExistence type="predicted"/>
<feature type="domain" description="Response regulatory" evidence="5">
    <location>
        <begin position="11"/>
        <end position="124"/>
    </location>
</feature>
<organism evidence="6 7">
    <name type="scientific">Labrys monachus</name>
    <dbReference type="NCBI Taxonomy" id="217067"/>
    <lineage>
        <taxon>Bacteria</taxon>
        <taxon>Pseudomonadati</taxon>
        <taxon>Pseudomonadota</taxon>
        <taxon>Alphaproteobacteria</taxon>
        <taxon>Hyphomicrobiales</taxon>
        <taxon>Xanthobacteraceae</taxon>
        <taxon>Labrys</taxon>
    </lineage>
</organism>
<dbReference type="PROSITE" id="PS50110">
    <property type="entry name" value="RESPONSE_REGULATORY"/>
    <property type="match status" value="1"/>
</dbReference>
<accession>A0ABU0FPH0</accession>
<keyword evidence="3" id="KW-0804">Transcription</keyword>
<dbReference type="Gene3D" id="3.40.50.2300">
    <property type="match status" value="1"/>
</dbReference>
<evidence type="ECO:0000259" key="5">
    <source>
        <dbReference type="PROSITE" id="PS50110"/>
    </source>
</evidence>
<comment type="caution">
    <text evidence="6">The sequence shown here is derived from an EMBL/GenBank/DDBJ whole genome shotgun (WGS) entry which is preliminary data.</text>
</comment>
<feature type="modified residue" description="4-aspartylphosphate" evidence="4">
    <location>
        <position position="61"/>
    </location>
</feature>
<sequence>MTTTTTSQKSVVLVVEDEPIILMNAMDIVEDAGFEAIGAYSADAAIDILRSRNDVRIVFTDINMPGSMDGLKLAATIRDRWPPIKLVITSGRQKYSRNELPEGSRFISKPYGLEQVTDVLRRAAHDGTPSRALSA</sequence>
<dbReference type="EMBL" id="JAUSVK010000001">
    <property type="protein sequence ID" value="MDQ0395999.1"/>
    <property type="molecule type" value="Genomic_DNA"/>
</dbReference>
<keyword evidence="1 4" id="KW-0597">Phosphoprotein</keyword>
<dbReference type="SMART" id="SM00448">
    <property type="entry name" value="REC"/>
    <property type="match status" value="1"/>
</dbReference>
<dbReference type="Proteomes" id="UP001237448">
    <property type="component" value="Unassembled WGS sequence"/>
</dbReference>
<gene>
    <name evidence="6" type="ORF">J3R73_005791</name>
</gene>
<keyword evidence="2" id="KW-0805">Transcription regulation</keyword>
<evidence type="ECO:0000256" key="2">
    <source>
        <dbReference type="ARBA" id="ARBA00023015"/>
    </source>
</evidence>
<dbReference type="Pfam" id="PF00072">
    <property type="entry name" value="Response_reg"/>
    <property type="match status" value="1"/>
</dbReference>
<name>A0ABU0FPH0_9HYPH</name>
<evidence type="ECO:0000256" key="1">
    <source>
        <dbReference type="ARBA" id="ARBA00022553"/>
    </source>
</evidence>
<dbReference type="InterPro" id="IPR011006">
    <property type="entry name" value="CheY-like_superfamily"/>
</dbReference>
<evidence type="ECO:0000256" key="3">
    <source>
        <dbReference type="ARBA" id="ARBA00023163"/>
    </source>
</evidence>
<keyword evidence="7" id="KW-1185">Reference proteome</keyword>
<dbReference type="PANTHER" id="PTHR44591:SF3">
    <property type="entry name" value="RESPONSE REGULATORY DOMAIN-CONTAINING PROTEIN"/>
    <property type="match status" value="1"/>
</dbReference>
<reference evidence="6 7" key="1">
    <citation type="submission" date="2023-07" db="EMBL/GenBank/DDBJ databases">
        <title>Genomic Encyclopedia of Type Strains, Phase IV (KMG-IV): sequencing the most valuable type-strain genomes for metagenomic binning, comparative biology and taxonomic classification.</title>
        <authorList>
            <person name="Goeker M."/>
        </authorList>
    </citation>
    <scope>NUCLEOTIDE SEQUENCE [LARGE SCALE GENOMIC DNA]</scope>
    <source>
        <strain evidence="6 7">DSM 5896</strain>
    </source>
</reference>
<dbReference type="SUPFAM" id="SSF52172">
    <property type="entry name" value="CheY-like"/>
    <property type="match status" value="1"/>
</dbReference>
<evidence type="ECO:0000313" key="6">
    <source>
        <dbReference type="EMBL" id="MDQ0395999.1"/>
    </source>
</evidence>
<dbReference type="InterPro" id="IPR050595">
    <property type="entry name" value="Bact_response_regulator"/>
</dbReference>
<dbReference type="InterPro" id="IPR001789">
    <property type="entry name" value="Sig_transdc_resp-reg_receiver"/>
</dbReference>